<protein>
    <recommendedName>
        <fullName evidence="3">AbiEi antitoxin C-terminal domain-containing protein</fullName>
    </recommendedName>
</protein>
<dbReference type="STRING" id="227598.APY94_03215"/>
<dbReference type="Proteomes" id="UP000053462">
    <property type="component" value="Unassembled WGS sequence"/>
</dbReference>
<evidence type="ECO:0008006" key="3">
    <source>
        <dbReference type="Google" id="ProtNLM"/>
    </source>
</evidence>
<dbReference type="OrthoDB" id="350054at2157"/>
<evidence type="ECO:0000313" key="2">
    <source>
        <dbReference type="Proteomes" id="UP000053462"/>
    </source>
</evidence>
<sequence>MQKNYYLTKTEQGIMGAIRGTDIVSADEIRELFPRLSRGMVKKVLWSLSKKGYLTRLKKGLYLVNEHPGNPSIKNPYRIALALFPGYIAFSSALRLYDLLDYEPFTIFVATPRKSGERTIGEYTIRAVALGEKATGMTLKDGVYTSTLAKTFFDCFYKPRYCGGYSEITKALYEVEKLDWDEFLGYFERFASDSLCQRTGYVLELLKNELGVDIPEEVLNHLRSRVKGWTKLVPTLPSHGRSIGEWKVIDNLGKEKILGWAYG</sequence>
<reference evidence="1 2" key="1">
    <citation type="submission" date="2015-10" db="EMBL/GenBank/DDBJ databases">
        <title>Draft genome sequence of Thermococcus celericrescens strain DSM 17994.</title>
        <authorList>
            <person name="Hong S.-J."/>
            <person name="Park C.-E."/>
            <person name="Shin J.-H."/>
        </authorList>
    </citation>
    <scope>NUCLEOTIDE SEQUENCE [LARGE SCALE GENOMIC DNA]</scope>
    <source>
        <strain evidence="1 2">DSM 17994</strain>
    </source>
</reference>
<organism evidence="1 2">
    <name type="scientific">Thermococcus celericrescens</name>
    <dbReference type="NCBI Taxonomy" id="227598"/>
    <lineage>
        <taxon>Archaea</taxon>
        <taxon>Methanobacteriati</taxon>
        <taxon>Methanobacteriota</taxon>
        <taxon>Thermococci</taxon>
        <taxon>Thermococcales</taxon>
        <taxon>Thermococcaceae</taxon>
        <taxon>Thermococcus</taxon>
    </lineage>
</organism>
<dbReference type="EMBL" id="LLYW01000009">
    <property type="protein sequence ID" value="KUH34150.1"/>
    <property type="molecule type" value="Genomic_DNA"/>
</dbReference>
<dbReference type="SUPFAM" id="SSF46785">
    <property type="entry name" value="Winged helix' DNA-binding domain"/>
    <property type="match status" value="1"/>
</dbReference>
<comment type="caution">
    <text evidence="1">The sequence shown here is derived from an EMBL/GenBank/DDBJ whole genome shotgun (WGS) entry which is preliminary data.</text>
</comment>
<keyword evidence="2" id="KW-1185">Reference proteome</keyword>
<proteinExistence type="predicted"/>
<gene>
    <name evidence="1" type="ORF">APY94_03215</name>
</gene>
<accession>A0A100XYT7</accession>
<evidence type="ECO:0000313" key="1">
    <source>
        <dbReference type="EMBL" id="KUH34150.1"/>
    </source>
</evidence>
<dbReference type="AlphaFoldDB" id="A0A100XYT7"/>
<name>A0A100XYT7_9EURY</name>
<dbReference type="InterPro" id="IPR036390">
    <property type="entry name" value="WH_DNA-bd_sf"/>
</dbReference>